<keyword evidence="3" id="KW-1185">Reference proteome</keyword>
<proteinExistence type="predicted"/>
<reference evidence="2 3" key="1">
    <citation type="submission" date="2024-02" db="EMBL/GenBank/DDBJ databases">
        <authorList>
            <person name="Saticioglu I.B."/>
        </authorList>
    </citation>
    <scope>NUCLEOTIDE SEQUENCE [LARGE SCALE GENOMIC DNA]</scope>
    <source>
        <strain evidence="2 3">Mu-80</strain>
    </source>
</reference>
<keyword evidence="1" id="KW-1133">Transmembrane helix</keyword>
<organism evidence="2 3">
    <name type="scientific">Microbacterium bandirmense</name>
    <dbReference type="NCBI Taxonomy" id="3122050"/>
    <lineage>
        <taxon>Bacteria</taxon>
        <taxon>Bacillati</taxon>
        <taxon>Actinomycetota</taxon>
        <taxon>Actinomycetes</taxon>
        <taxon>Micrococcales</taxon>
        <taxon>Microbacteriaceae</taxon>
        <taxon>Microbacterium</taxon>
    </lineage>
</organism>
<keyword evidence="1" id="KW-0472">Membrane</keyword>
<dbReference type="RefSeq" id="WP_337332476.1">
    <property type="nucleotide sequence ID" value="NZ_JBBDGM010000008.1"/>
</dbReference>
<feature type="transmembrane region" description="Helical" evidence="1">
    <location>
        <begin position="76"/>
        <end position="96"/>
    </location>
</feature>
<sequence length="168" mass="17574">MSLLTDRDASSPATSLPGVEVVARIRRLLVVGVIAALGYSMFMPASKGYCPGGVTAEGFIDAAGDPTDVAPSCVSLTLQPSPLIFAAIAVIAFWALTRVMRHAADVPSAIRVIDRSAAAIIIVAVASVAISQIWFALIPITDWDGTGAFFYPFPFGSVDMVISSMQTP</sequence>
<protein>
    <recommendedName>
        <fullName evidence="4">Cell division protein FtsK</fullName>
    </recommendedName>
</protein>
<keyword evidence="1" id="KW-0812">Transmembrane</keyword>
<dbReference type="Proteomes" id="UP001371224">
    <property type="component" value="Unassembled WGS sequence"/>
</dbReference>
<evidence type="ECO:0000313" key="3">
    <source>
        <dbReference type="Proteomes" id="UP001371224"/>
    </source>
</evidence>
<feature type="transmembrane region" description="Helical" evidence="1">
    <location>
        <begin position="28"/>
        <end position="45"/>
    </location>
</feature>
<gene>
    <name evidence="2" type="ORF">WDU99_10840</name>
</gene>
<feature type="transmembrane region" description="Helical" evidence="1">
    <location>
        <begin position="117"/>
        <end position="140"/>
    </location>
</feature>
<name>A0ABU8LCR0_9MICO</name>
<evidence type="ECO:0000313" key="2">
    <source>
        <dbReference type="EMBL" id="MEJ1088815.1"/>
    </source>
</evidence>
<evidence type="ECO:0000256" key="1">
    <source>
        <dbReference type="SAM" id="Phobius"/>
    </source>
</evidence>
<evidence type="ECO:0008006" key="4">
    <source>
        <dbReference type="Google" id="ProtNLM"/>
    </source>
</evidence>
<dbReference type="EMBL" id="JBBDGM010000008">
    <property type="protein sequence ID" value="MEJ1088815.1"/>
    <property type="molecule type" value="Genomic_DNA"/>
</dbReference>
<comment type="caution">
    <text evidence="2">The sequence shown here is derived from an EMBL/GenBank/DDBJ whole genome shotgun (WGS) entry which is preliminary data.</text>
</comment>
<accession>A0ABU8LCR0</accession>